<protein>
    <submittedName>
        <fullName evidence="1">ATP-dependent Clp protease ATP-binding subunit ClpA</fullName>
    </submittedName>
</protein>
<evidence type="ECO:0000313" key="1">
    <source>
        <dbReference type="EMBL" id="MDR6538691.1"/>
    </source>
</evidence>
<name>A0ABU1NL16_9BURK</name>
<keyword evidence="1" id="KW-0067">ATP-binding</keyword>
<organism evidence="1 2">
    <name type="scientific">Variovorax soli</name>
    <dbReference type="NCBI Taxonomy" id="376815"/>
    <lineage>
        <taxon>Bacteria</taxon>
        <taxon>Pseudomonadati</taxon>
        <taxon>Pseudomonadota</taxon>
        <taxon>Betaproteobacteria</taxon>
        <taxon>Burkholderiales</taxon>
        <taxon>Comamonadaceae</taxon>
        <taxon>Variovorax</taxon>
    </lineage>
</organism>
<keyword evidence="1" id="KW-0378">Hydrolase</keyword>
<feature type="non-terminal residue" evidence="1">
    <location>
        <position position="1"/>
    </location>
</feature>
<proteinExistence type="predicted"/>
<keyword evidence="2" id="KW-1185">Reference proteome</keyword>
<dbReference type="GO" id="GO:0005524">
    <property type="term" value="F:ATP binding"/>
    <property type="evidence" value="ECO:0007669"/>
    <property type="project" value="UniProtKB-KW"/>
</dbReference>
<dbReference type="Proteomes" id="UP001184230">
    <property type="component" value="Unassembled WGS sequence"/>
</dbReference>
<keyword evidence="1" id="KW-0547">Nucleotide-binding</keyword>
<accession>A0ABU1NL16</accession>
<sequence>AIQHRIENPLSKLLLDGSFGPKDRIVVTTDPVRSPGKFAFSKAGEPSLAMV</sequence>
<dbReference type="GO" id="GO:0006508">
    <property type="term" value="P:proteolysis"/>
    <property type="evidence" value="ECO:0007669"/>
    <property type="project" value="UniProtKB-KW"/>
</dbReference>
<gene>
    <name evidence="1" type="ORF">J2739_004484</name>
</gene>
<comment type="caution">
    <text evidence="1">The sequence shown here is derived from an EMBL/GenBank/DDBJ whole genome shotgun (WGS) entry which is preliminary data.</text>
</comment>
<dbReference type="EMBL" id="JAVDRF010000011">
    <property type="protein sequence ID" value="MDR6538691.1"/>
    <property type="molecule type" value="Genomic_DNA"/>
</dbReference>
<dbReference type="GO" id="GO:0008233">
    <property type="term" value="F:peptidase activity"/>
    <property type="evidence" value="ECO:0007669"/>
    <property type="project" value="UniProtKB-KW"/>
</dbReference>
<evidence type="ECO:0000313" key="2">
    <source>
        <dbReference type="Proteomes" id="UP001184230"/>
    </source>
</evidence>
<keyword evidence="1" id="KW-0645">Protease</keyword>
<reference evidence="1 2" key="1">
    <citation type="submission" date="2023-07" db="EMBL/GenBank/DDBJ databases">
        <title>Sorghum-associated microbial communities from plants grown in Nebraska, USA.</title>
        <authorList>
            <person name="Schachtman D."/>
        </authorList>
    </citation>
    <scope>NUCLEOTIDE SEQUENCE [LARGE SCALE GENOMIC DNA]</scope>
    <source>
        <strain evidence="1 2">DS1781</strain>
    </source>
</reference>